<dbReference type="Proteomes" id="UP001164539">
    <property type="component" value="Chromosome 7"/>
</dbReference>
<evidence type="ECO:0000313" key="2">
    <source>
        <dbReference type="Proteomes" id="UP001164539"/>
    </source>
</evidence>
<organism evidence="1 2">
    <name type="scientific">Melia azedarach</name>
    <name type="common">Chinaberry tree</name>
    <dbReference type="NCBI Taxonomy" id="155640"/>
    <lineage>
        <taxon>Eukaryota</taxon>
        <taxon>Viridiplantae</taxon>
        <taxon>Streptophyta</taxon>
        <taxon>Embryophyta</taxon>
        <taxon>Tracheophyta</taxon>
        <taxon>Spermatophyta</taxon>
        <taxon>Magnoliopsida</taxon>
        <taxon>eudicotyledons</taxon>
        <taxon>Gunneridae</taxon>
        <taxon>Pentapetalae</taxon>
        <taxon>rosids</taxon>
        <taxon>malvids</taxon>
        <taxon>Sapindales</taxon>
        <taxon>Meliaceae</taxon>
        <taxon>Melia</taxon>
    </lineage>
</organism>
<evidence type="ECO:0000313" key="1">
    <source>
        <dbReference type="EMBL" id="KAJ4715460.1"/>
    </source>
</evidence>
<name>A0ACC1XVZ8_MELAZ</name>
<proteinExistence type="predicted"/>
<keyword evidence="2" id="KW-1185">Reference proteome</keyword>
<sequence length="126" mass="13378">MALKNALLILVLTCFTAYASATRSNDLKFFYKPPAFSPADSPQPTGTEFFDCWKALLSKFNSCSKVTIKFFLTGKAEVSSECCSAIETSKSKCLPPGSSKLGFTSKGDILSAYCAALSPVPAPSPA</sequence>
<protein>
    <submittedName>
        <fullName evidence="1">Egg cell-secreted protein 1.1</fullName>
    </submittedName>
</protein>
<accession>A0ACC1XVZ8</accession>
<reference evidence="1 2" key="1">
    <citation type="journal article" date="2023" name="Science">
        <title>Complex scaffold remodeling in plant triterpene biosynthesis.</title>
        <authorList>
            <person name="De La Pena R."/>
            <person name="Hodgson H."/>
            <person name="Liu J.C."/>
            <person name="Stephenson M.J."/>
            <person name="Martin A.C."/>
            <person name="Owen C."/>
            <person name="Harkess A."/>
            <person name="Leebens-Mack J."/>
            <person name="Jimenez L.E."/>
            <person name="Osbourn A."/>
            <person name="Sattely E.S."/>
        </authorList>
    </citation>
    <scope>NUCLEOTIDE SEQUENCE [LARGE SCALE GENOMIC DNA]</scope>
    <source>
        <strain evidence="2">cv. JPN11</strain>
        <tissue evidence="1">Leaf</tissue>
    </source>
</reference>
<dbReference type="EMBL" id="CM051400">
    <property type="protein sequence ID" value="KAJ4715460.1"/>
    <property type="molecule type" value="Genomic_DNA"/>
</dbReference>
<gene>
    <name evidence="1" type="ORF">OWV82_013819</name>
</gene>
<comment type="caution">
    <text evidence="1">The sequence shown here is derived from an EMBL/GenBank/DDBJ whole genome shotgun (WGS) entry which is preliminary data.</text>
</comment>